<dbReference type="InterPro" id="IPR038186">
    <property type="entry name" value="CHAD_dom_sf"/>
</dbReference>
<evidence type="ECO:0000313" key="2">
    <source>
        <dbReference type="EMBL" id="MBR8536605.1"/>
    </source>
</evidence>
<name>A0A941F6I4_9BACT</name>
<accession>A0A941F6I4</accession>
<dbReference type="Pfam" id="PF05235">
    <property type="entry name" value="CHAD"/>
    <property type="match status" value="1"/>
</dbReference>
<protein>
    <submittedName>
        <fullName evidence="2">CHAD domain-containing protein</fullName>
    </submittedName>
</protein>
<dbReference type="PROSITE" id="PS51708">
    <property type="entry name" value="CHAD"/>
    <property type="match status" value="1"/>
</dbReference>
<evidence type="ECO:0000313" key="3">
    <source>
        <dbReference type="Proteomes" id="UP000679220"/>
    </source>
</evidence>
<dbReference type="PANTHER" id="PTHR39339:SF1">
    <property type="entry name" value="CHAD DOMAIN-CONTAINING PROTEIN"/>
    <property type="match status" value="1"/>
</dbReference>
<proteinExistence type="predicted"/>
<feature type="domain" description="CHAD" evidence="1">
    <location>
        <begin position="16"/>
        <end position="310"/>
    </location>
</feature>
<dbReference type="InterPro" id="IPR007899">
    <property type="entry name" value="CHAD_dom"/>
</dbReference>
<dbReference type="Gene3D" id="1.40.20.10">
    <property type="entry name" value="CHAD domain"/>
    <property type="match status" value="1"/>
</dbReference>
<reference evidence="2" key="2">
    <citation type="submission" date="2021-04" db="EMBL/GenBank/DDBJ databases">
        <authorList>
            <person name="Zhang T."/>
            <person name="Zhang Y."/>
            <person name="Lu D."/>
            <person name="Zuo D."/>
            <person name="Du Z."/>
        </authorList>
    </citation>
    <scope>NUCLEOTIDE SEQUENCE</scope>
    <source>
        <strain evidence="2">JR1</strain>
    </source>
</reference>
<dbReference type="Proteomes" id="UP000679220">
    <property type="component" value="Unassembled WGS sequence"/>
</dbReference>
<gene>
    <name evidence="2" type="ORF">KDU71_13605</name>
</gene>
<dbReference type="EMBL" id="JAGTAR010000020">
    <property type="protein sequence ID" value="MBR8536605.1"/>
    <property type="molecule type" value="Genomic_DNA"/>
</dbReference>
<reference evidence="2" key="1">
    <citation type="journal article" date="2018" name="Int. J. Syst. Evol. Microbiol.">
        <title>Carboxylicivirga sediminis sp. nov., isolated from coastal sediment.</title>
        <authorList>
            <person name="Wang F.Q."/>
            <person name="Ren L.H."/>
            <person name="Zou R.J."/>
            <person name="Sun Y.Z."/>
            <person name="Liu X.J."/>
            <person name="Jiang F."/>
            <person name="Liu L.J."/>
        </authorList>
    </citation>
    <scope>NUCLEOTIDE SEQUENCE</scope>
    <source>
        <strain evidence="2">JR1</strain>
    </source>
</reference>
<comment type="caution">
    <text evidence="2">The sequence shown here is derived from an EMBL/GenBank/DDBJ whole genome shotgun (WGS) entry which is preliminary data.</text>
</comment>
<evidence type="ECO:0000259" key="1">
    <source>
        <dbReference type="PROSITE" id="PS51708"/>
    </source>
</evidence>
<dbReference type="RefSeq" id="WP_212191633.1">
    <property type="nucleotide sequence ID" value="NZ_JAGTAR010000020.1"/>
</dbReference>
<dbReference type="AlphaFoldDB" id="A0A941F6I4"/>
<dbReference type="SMART" id="SM00880">
    <property type="entry name" value="CHAD"/>
    <property type="match status" value="1"/>
</dbReference>
<keyword evidence="3" id="KW-1185">Reference proteome</keyword>
<dbReference type="PANTHER" id="PTHR39339">
    <property type="entry name" value="SLR1444 PROTEIN"/>
    <property type="match status" value="1"/>
</dbReference>
<sequence length="314" mass="37321">MKILIRSLKYQKQLRMYLFAIDNQEELQEGITRVLKEQYEYITYLATIPKDIDHTVHEIRKALKRIRAIFRLVRWDIGEQLFQRENIKFRDLARQLSDLRDFHVIISYLAANFEAQELRIEESAYIRLVEHLNQKKETELKHIIEKQTLETIKEHMAIAKEELSAYPFDFLGPHTIRQGVTNTYSQCLDKIAESQLKLEDLPLHELRKRVKYLLNQMSLIQEVWPDFFKNYATSLKRASDLLGDDHNISETVTMMNKLPEAILSISDRASLTKSMEAEREHIHREVWPLLGKLFTEDADTFVKRITSYWLISRE</sequence>
<organism evidence="2 3">
    <name type="scientific">Carboxylicivirga sediminis</name>
    <dbReference type="NCBI Taxonomy" id="2006564"/>
    <lineage>
        <taxon>Bacteria</taxon>
        <taxon>Pseudomonadati</taxon>
        <taxon>Bacteroidota</taxon>
        <taxon>Bacteroidia</taxon>
        <taxon>Marinilabiliales</taxon>
        <taxon>Marinilabiliaceae</taxon>
        <taxon>Carboxylicivirga</taxon>
    </lineage>
</organism>